<proteinExistence type="predicted"/>
<dbReference type="GeneID" id="19740035"/>
<geneLocation type="chloroplast" evidence="1"/>
<dbReference type="AlphaFoldDB" id="A0A023IP32"/>
<evidence type="ECO:0000313" key="1">
    <source>
        <dbReference type="EMBL" id="AGY78401.1"/>
    </source>
</evidence>
<reference evidence="1" key="1">
    <citation type="journal article" date="2014" name="Genome Biol. Evol.">
        <title>Serial gene losses and foreign DNA underlie size and sequence variation in the plastid genomes of diatoms.</title>
        <authorList>
            <person name="Ruck E.C."/>
            <person name="Nakov T."/>
            <person name="Jansen R.K."/>
            <person name="Theriot E.C."/>
            <person name="Alverson A.J."/>
        </authorList>
    </citation>
    <scope>NUCLEOTIDE SEQUENCE</scope>
    <source>
        <strain evidence="1">Ccmp1855</strain>
    </source>
</reference>
<name>A0A023IP32_9STRA</name>
<keyword evidence="1" id="KW-0150">Chloroplast</keyword>
<dbReference type="RefSeq" id="YP_009029062.1">
    <property type="nucleotide sequence ID" value="NC_024082.1"/>
</dbReference>
<gene>
    <name evidence="1" type="primary">orf105</name>
</gene>
<keyword evidence="1" id="KW-0934">Plastid</keyword>
<protein>
    <submittedName>
        <fullName evidence="1">Uncharacterized protein</fullName>
    </submittedName>
</protein>
<sequence length="105" mass="12874">MELSSRRVSTKDKRRKVSGDYEEYGLVYRVRLRGSQKYYRIYQTDSLHNLEELKFEFESKPSRLLEKFLIDNSIQQFDYQLIKEYHIQSFRSLTLNTPYADWLLY</sequence>
<organism evidence="1">
    <name type="scientific">Cylindrotheca closterium</name>
    <dbReference type="NCBI Taxonomy" id="2856"/>
    <lineage>
        <taxon>Eukaryota</taxon>
        <taxon>Sar</taxon>
        <taxon>Stramenopiles</taxon>
        <taxon>Ochrophyta</taxon>
        <taxon>Bacillariophyta</taxon>
        <taxon>Bacillariophyceae</taxon>
        <taxon>Bacillariophycidae</taxon>
        <taxon>Bacillariales</taxon>
        <taxon>Bacillariaceae</taxon>
        <taxon>Cylindrotheca</taxon>
    </lineage>
</organism>
<accession>A0A023IP32</accession>
<dbReference type="EMBL" id="KC509522">
    <property type="protein sequence ID" value="AGY78401.1"/>
    <property type="molecule type" value="Genomic_DNA"/>
</dbReference>